<keyword evidence="1" id="KW-0812">Transmembrane</keyword>
<feature type="transmembrane region" description="Helical" evidence="1">
    <location>
        <begin position="67"/>
        <end position="85"/>
    </location>
</feature>
<gene>
    <name evidence="2" type="ORF">E6Q69_15385</name>
</gene>
<evidence type="ECO:0000313" key="3">
    <source>
        <dbReference type="Proteomes" id="UP000321110"/>
    </source>
</evidence>
<dbReference type="Proteomes" id="UP000321110">
    <property type="component" value="Unassembled WGS sequence"/>
</dbReference>
<comment type="caution">
    <text evidence="2">The sequence shown here is derived from an EMBL/GenBank/DDBJ whole genome shotgun (WGS) entry which is preliminary data.</text>
</comment>
<protein>
    <recommendedName>
        <fullName evidence="4">DUF4345 domain-containing protein</fullName>
    </recommendedName>
</protein>
<accession>A0A5C7VTT7</accession>
<dbReference type="AlphaFoldDB" id="A0A5C7VTT7"/>
<evidence type="ECO:0008006" key="4">
    <source>
        <dbReference type="Google" id="ProtNLM"/>
    </source>
</evidence>
<name>A0A5C7VTT7_AQUAC</name>
<keyword evidence="1" id="KW-0472">Membrane</keyword>
<sequence>MLAKLLVTIGIAFYAVVVPVFEINASHVFNPQWTPHARLHEVWQLATNCALGAFSLWLVWLRSEIRLSSLITLFVTGGFLIAYALRDSYGGSMVLSDGSEKLILGINLGLFAYSLAILLAAIAVLINRQKRRA</sequence>
<feature type="transmembrane region" description="Helical" evidence="1">
    <location>
        <begin position="41"/>
        <end position="60"/>
    </location>
</feature>
<evidence type="ECO:0000313" key="2">
    <source>
        <dbReference type="EMBL" id="TXI29017.1"/>
    </source>
</evidence>
<organism evidence="2 3">
    <name type="scientific">Aquipseudomonas alcaligenes</name>
    <name type="common">Pseudomonas alcaligenes</name>
    <dbReference type="NCBI Taxonomy" id="43263"/>
    <lineage>
        <taxon>Bacteria</taxon>
        <taxon>Pseudomonadati</taxon>
        <taxon>Pseudomonadota</taxon>
        <taxon>Gammaproteobacteria</taxon>
        <taxon>Pseudomonadales</taxon>
        <taxon>Pseudomonadaceae</taxon>
        <taxon>Aquipseudomonas</taxon>
    </lineage>
</organism>
<proteinExistence type="predicted"/>
<feature type="transmembrane region" description="Helical" evidence="1">
    <location>
        <begin position="105"/>
        <end position="126"/>
    </location>
</feature>
<evidence type="ECO:0000256" key="1">
    <source>
        <dbReference type="SAM" id="Phobius"/>
    </source>
</evidence>
<reference evidence="2 3" key="1">
    <citation type="submission" date="2018-09" db="EMBL/GenBank/DDBJ databases">
        <title>Metagenome Assembled Genomes from an Advanced Water Purification Facility.</title>
        <authorList>
            <person name="Stamps B.W."/>
            <person name="Spear J.R."/>
        </authorList>
    </citation>
    <scope>NUCLEOTIDE SEQUENCE [LARGE SCALE GENOMIC DNA]</scope>
    <source>
        <strain evidence="2">Bin_52_1</strain>
    </source>
</reference>
<keyword evidence="1" id="KW-1133">Transmembrane helix</keyword>
<dbReference type="EMBL" id="SSFO01000258">
    <property type="protein sequence ID" value="TXI29017.1"/>
    <property type="molecule type" value="Genomic_DNA"/>
</dbReference>